<dbReference type="STRING" id="742152.A0A2H3K191"/>
<proteinExistence type="inferred from homology"/>
<evidence type="ECO:0000256" key="4">
    <source>
        <dbReference type="ARBA" id="ARBA00022729"/>
    </source>
</evidence>
<reference evidence="6 7" key="1">
    <citation type="journal article" date="2012" name="Science">
        <title>The Paleozoic origin of enzymatic lignin decomposition reconstructed from 31 fungal genomes.</title>
        <authorList>
            <person name="Floudas D."/>
            <person name="Binder M."/>
            <person name="Riley R."/>
            <person name="Barry K."/>
            <person name="Blanchette R.A."/>
            <person name="Henrissat B."/>
            <person name="Martinez A.T."/>
            <person name="Otillar R."/>
            <person name="Spatafora J.W."/>
            <person name="Yadav J.S."/>
            <person name="Aerts A."/>
            <person name="Benoit I."/>
            <person name="Boyd A."/>
            <person name="Carlson A."/>
            <person name="Copeland A."/>
            <person name="Coutinho P.M."/>
            <person name="de Vries R.P."/>
            <person name="Ferreira P."/>
            <person name="Findley K."/>
            <person name="Foster B."/>
            <person name="Gaskell J."/>
            <person name="Glotzer D."/>
            <person name="Gorecki P."/>
            <person name="Heitman J."/>
            <person name="Hesse C."/>
            <person name="Hori C."/>
            <person name="Igarashi K."/>
            <person name="Jurgens J.A."/>
            <person name="Kallen N."/>
            <person name="Kersten P."/>
            <person name="Kohler A."/>
            <person name="Kuees U."/>
            <person name="Kumar T.K.A."/>
            <person name="Kuo A."/>
            <person name="LaButti K."/>
            <person name="Larrondo L.F."/>
            <person name="Lindquist E."/>
            <person name="Ling A."/>
            <person name="Lombard V."/>
            <person name="Lucas S."/>
            <person name="Lundell T."/>
            <person name="Martin R."/>
            <person name="McLaughlin D.J."/>
            <person name="Morgenstern I."/>
            <person name="Morin E."/>
            <person name="Murat C."/>
            <person name="Nagy L.G."/>
            <person name="Nolan M."/>
            <person name="Ohm R.A."/>
            <person name="Patyshakuliyeva A."/>
            <person name="Rokas A."/>
            <person name="Ruiz-Duenas F.J."/>
            <person name="Sabat G."/>
            <person name="Salamov A."/>
            <person name="Samejima M."/>
            <person name="Schmutz J."/>
            <person name="Slot J.C."/>
            <person name="St John F."/>
            <person name="Stenlid J."/>
            <person name="Sun H."/>
            <person name="Sun S."/>
            <person name="Syed K."/>
            <person name="Tsang A."/>
            <person name="Wiebenga A."/>
            <person name="Young D."/>
            <person name="Pisabarro A."/>
            <person name="Eastwood D.C."/>
            <person name="Martin F."/>
            <person name="Cullen D."/>
            <person name="Grigoriev I.V."/>
            <person name="Hibbett D.S."/>
        </authorList>
    </citation>
    <scope>NUCLEOTIDE SEQUENCE [LARGE SCALE GENOMIC DNA]</scope>
    <source>
        <strain evidence="6 7">MD-104</strain>
    </source>
</reference>
<dbReference type="GO" id="GO:0016787">
    <property type="term" value="F:hydrolase activity"/>
    <property type="evidence" value="ECO:0007669"/>
    <property type="project" value="UniProtKB-KW"/>
</dbReference>
<dbReference type="AlphaFoldDB" id="A0A2H3K191"/>
<organism evidence="6 7">
    <name type="scientific">Wolfiporia cocos (strain MD-104)</name>
    <name type="common">Brown rot fungus</name>
    <dbReference type="NCBI Taxonomy" id="742152"/>
    <lineage>
        <taxon>Eukaryota</taxon>
        <taxon>Fungi</taxon>
        <taxon>Dikarya</taxon>
        <taxon>Basidiomycota</taxon>
        <taxon>Agaricomycotina</taxon>
        <taxon>Agaricomycetes</taxon>
        <taxon>Polyporales</taxon>
        <taxon>Phaeolaceae</taxon>
        <taxon>Wolfiporia</taxon>
    </lineage>
</organism>
<evidence type="ECO:0000259" key="5">
    <source>
        <dbReference type="Pfam" id="PF00128"/>
    </source>
</evidence>
<name>A0A2H3K191_WOLCO</name>
<comment type="cofactor">
    <cofactor evidence="1">
        <name>Ca(2+)</name>
        <dbReference type="ChEBI" id="CHEBI:29108"/>
    </cofactor>
</comment>
<evidence type="ECO:0000256" key="1">
    <source>
        <dbReference type="ARBA" id="ARBA00001913"/>
    </source>
</evidence>
<accession>A0A2H3K191</accession>
<protein>
    <submittedName>
        <fullName evidence="6">Glycoside hydrolase family 13 protein</fullName>
    </submittedName>
</protein>
<dbReference type="InterPro" id="IPR006047">
    <property type="entry name" value="GH13_cat_dom"/>
</dbReference>
<keyword evidence="4" id="KW-0732">Signal</keyword>
<dbReference type="PANTHER" id="PTHR10357">
    <property type="entry name" value="ALPHA-AMYLASE FAMILY MEMBER"/>
    <property type="match status" value="1"/>
</dbReference>
<dbReference type="GO" id="GO:0005975">
    <property type="term" value="P:carbohydrate metabolic process"/>
    <property type="evidence" value="ECO:0007669"/>
    <property type="project" value="InterPro"/>
</dbReference>
<evidence type="ECO:0000313" key="7">
    <source>
        <dbReference type="Proteomes" id="UP000218811"/>
    </source>
</evidence>
<evidence type="ECO:0000256" key="3">
    <source>
        <dbReference type="ARBA" id="ARBA00022723"/>
    </source>
</evidence>
<sequence length="103" mass="11716">MGFDAVVANIEGAMPEGQVYQGYWVQDQNVLNDHFGMDTDLKLLSTMLHKMGMYLMIDVVVKHMAATTLPPNHTVFTPFDEQVGFCCFCWITDYNNQTDVEQC</sequence>
<dbReference type="Proteomes" id="UP000218811">
    <property type="component" value="Unassembled WGS sequence"/>
</dbReference>
<keyword evidence="3" id="KW-0479">Metal-binding</keyword>
<evidence type="ECO:0000313" key="6">
    <source>
        <dbReference type="EMBL" id="PCH42784.1"/>
    </source>
</evidence>
<dbReference type="PANTHER" id="PTHR10357:SF215">
    <property type="entry name" value="ALPHA-AMYLASE 1"/>
    <property type="match status" value="1"/>
</dbReference>
<gene>
    <name evidence="6" type="ORF">WOLCODRAFT_152836</name>
</gene>
<dbReference type="EMBL" id="KB468135">
    <property type="protein sequence ID" value="PCH42784.1"/>
    <property type="molecule type" value="Genomic_DNA"/>
</dbReference>
<dbReference type="OrthoDB" id="204980at2759"/>
<comment type="similarity">
    <text evidence="2">Belongs to the glycosyl hydrolase 13 family.</text>
</comment>
<feature type="domain" description="Glycosyl hydrolase family 13 catalytic" evidence="5">
    <location>
        <begin position="19"/>
        <end position="66"/>
    </location>
</feature>
<evidence type="ECO:0000256" key="2">
    <source>
        <dbReference type="ARBA" id="ARBA00008061"/>
    </source>
</evidence>
<dbReference type="GO" id="GO:0046872">
    <property type="term" value="F:metal ion binding"/>
    <property type="evidence" value="ECO:0007669"/>
    <property type="project" value="UniProtKB-KW"/>
</dbReference>
<dbReference type="InterPro" id="IPR017853">
    <property type="entry name" value="GH"/>
</dbReference>
<dbReference type="Pfam" id="PF00128">
    <property type="entry name" value="Alpha-amylase"/>
    <property type="match status" value="1"/>
</dbReference>
<keyword evidence="7" id="KW-1185">Reference proteome</keyword>
<dbReference type="SUPFAM" id="SSF51445">
    <property type="entry name" value="(Trans)glycosidases"/>
    <property type="match status" value="1"/>
</dbReference>
<keyword evidence="6" id="KW-0378">Hydrolase</keyword>
<dbReference type="Gene3D" id="3.20.20.80">
    <property type="entry name" value="Glycosidases"/>
    <property type="match status" value="1"/>
</dbReference>